<comment type="caution">
    <text evidence="2">The sequence shown here is derived from an EMBL/GenBank/DDBJ whole genome shotgun (WGS) entry which is preliminary data.</text>
</comment>
<evidence type="ECO:0000313" key="2">
    <source>
        <dbReference type="EMBL" id="KAF6836592.1"/>
    </source>
</evidence>
<dbReference type="Proteomes" id="UP000654918">
    <property type="component" value="Unassembled WGS sequence"/>
</dbReference>
<protein>
    <submittedName>
        <fullName evidence="2">Transcriptional family amidohydrolase family protein</fullName>
    </submittedName>
</protein>
<evidence type="ECO:0000259" key="1">
    <source>
        <dbReference type="Pfam" id="PF04909"/>
    </source>
</evidence>
<dbReference type="InterPro" id="IPR032466">
    <property type="entry name" value="Metal_Hydrolase"/>
</dbReference>
<keyword evidence="3" id="KW-1185">Reference proteome</keyword>
<dbReference type="EMBL" id="WIGO01000031">
    <property type="protein sequence ID" value="KAF6836592.1"/>
    <property type="molecule type" value="Genomic_DNA"/>
</dbReference>
<dbReference type="PANTHER" id="PTHR35563">
    <property type="entry name" value="BARREL METAL-DEPENDENT HYDROLASE, PUTATIVE (AFU_ORTHOLOGUE AFUA_1G16240)-RELATED"/>
    <property type="match status" value="1"/>
</dbReference>
<accession>A0A8H6KS06</accession>
<dbReference type="Pfam" id="PF04909">
    <property type="entry name" value="Amidohydro_2"/>
    <property type="match status" value="1"/>
</dbReference>
<feature type="domain" description="Amidohydrolase-related" evidence="1">
    <location>
        <begin position="21"/>
        <end position="283"/>
    </location>
</feature>
<reference evidence="2" key="1">
    <citation type="journal article" date="2020" name="Phytopathology">
        <title>Genome Sequence Resources of Colletotrichum truncatum, C. plurivorum, C. musicola, and C. sojae: Four Species Pathogenic to Soybean (Glycine max).</title>
        <authorList>
            <person name="Rogerio F."/>
            <person name="Boufleur T.R."/>
            <person name="Ciampi-Guillardi M."/>
            <person name="Sukno S.A."/>
            <person name="Thon M.R."/>
            <person name="Massola Junior N.S."/>
            <person name="Baroncelli R."/>
        </authorList>
    </citation>
    <scope>NUCLEOTIDE SEQUENCE</scope>
    <source>
        <strain evidence="2">LFN00145</strain>
    </source>
</reference>
<dbReference type="GO" id="GO:0016787">
    <property type="term" value="F:hydrolase activity"/>
    <property type="evidence" value="ECO:0007669"/>
    <property type="project" value="UniProtKB-KW"/>
</dbReference>
<keyword evidence="2" id="KW-0378">Hydrolase</keyword>
<organism evidence="2 3">
    <name type="scientific">Colletotrichum plurivorum</name>
    <dbReference type="NCBI Taxonomy" id="2175906"/>
    <lineage>
        <taxon>Eukaryota</taxon>
        <taxon>Fungi</taxon>
        <taxon>Dikarya</taxon>
        <taxon>Ascomycota</taxon>
        <taxon>Pezizomycotina</taxon>
        <taxon>Sordariomycetes</taxon>
        <taxon>Hypocreomycetidae</taxon>
        <taxon>Glomerellales</taxon>
        <taxon>Glomerellaceae</taxon>
        <taxon>Colletotrichum</taxon>
        <taxon>Colletotrichum orchidearum species complex</taxon>
    </lineage>
</organism>
<dbReference type="AlphaFoldDB" id="A0A8H6KS06"/>
<dbReference type="InterPro" id="IPR006680">
    <property type="entry name" value="Amidohydro-rel"/>
</dbReference>
<evidence type="ECO:0000313" key="3">
    <source>
        <dbReference type="Proteomes" id="UP000654918"/>
    </source>
</evidence>
<proteinExistence type="predicted"/>
<sequence length="320" mass="35540">MAASSNSSDKPTSIVLRPDTWDTHVHVFDSAVGPFAPSRSYTPAQATLEQLLQFSSGLTKDRPTNIVLVQPSPYRTDNTVLLHSLRRLRDGGFRHARGIAVVDVDAVSDKELWEMHGLGVRGLRINMQADGADTDVEALREVVVRTAERIRRLPGWKIQLTRRLIHITDLYETIANLPVDVIADHVGGLRGSSKLDPGAVVSDEALLMQPGLESLVKLATQSKVIIKISGLYRLSDEADSGYDDLGPVIRTLAEAVPDRLVWGSDWPHTGEGKDRLKRGKEAIEEFRQIDDELVVNNLRQWIGNENWLKMMTANPAKVYT</sequence>
<gene>
    <name evidence="2" type="ORF">CPLU01_03627</name>
</gene>
<name>A0A8H6KS06_9PEZI</name>
<dbReference type="InterPro" id="IPR052358">
    <property type="entry name" value="Aro_Compnd_Degr_Hydrolases"/>
</dbReference>
<dbReference type="Gene3D" id="3.20.20.140">
    <property type="entry name" value="Metal-dependent hydrolases"/>
    <property type="match status" value="1"/>
</dbReference>
<dbReference type="PANTHER" id="PTHR35563:SF2">
    <property type="entry name" value="BARREL METAL-DEPENDENT HYDROLASE, PUTATIVE (AFU_ORTHOLOGUE AFUA_1G16240)-RELATED"/>
    <property type="match status" value="1"/>
</dbReference>
<dbReference type="SUPFAM" id="SSF51556">
    <property type="entry name" value="Metallo-dependent hydrolases"/>
    <property type="match status" value="1"/>
</dbReference>